<dbReference type="Gene3D" id="3.40.190.170">
    <property type="entry name" value="Bacterial extracellular solute-binding protein, family 7"/>
    <property type="match status" value="1"/>
</dbReference>
<dbReference type="PANTHER" id="PTHR33376:SF15">
    <property type="entry name" value="BLL6794 PROTEIN"/>
    <property type="match status" value="1"/>
</dbReference>
<feature type="signal peptide" evidence="2">
    <location>
        <begin position="1"/>
        <end position="27"/>
    </location>
</feature>
<comment type="caution">
    <text evidence="3">The sequence shown here is derived from an EMBL/GenBank/DDBJ whole genome shotgun (WGS) entry which is preliminary data.</text>
</comment>
<proteinExistence type="predicted"/>
<dbReference type="GO" id="GO:0055085">
    <property type="term" value="P:transmembrane transport"/>
    <property type="evidence" value="ECO:0007669"/>
    <property type="project" value="InterPro"/>
</dbReference>
<dbReference type="Proteomes" id="UP001321506">
    <property type="component" value="Unassembled WGS sequence"/>
</dbReference>
<protein>
    <submittedName>
        <fullName evidence="3">TRAP transporter substrate-binding protein DctP</fullName>
    </submittedName>
</protein>
<organism evidence="3 4">
    <name type="scientific">Ruicaihuangia caeni</name>
    <dbReference type="NCBI Taxonomy" id="3042517"/>
    <lineage>
        <taxon>Bacteria</taxon>
        <taxon>Bacillati</taxon>
        <taxon>Actinomycetota</taxon>
        <taxon>Actinomycetes</taxon>
        <taxon>Micrococcales</taxon>
        <taxon>Microbacteriaceae</taxon>
        <taxon>Ruicaihuangia</taxon>
    </lineage>
</organism>
<evidence type="ECO:0000313" key="4">
    <source>
        <dbReference type="Proteomes" id="UP001321506"/>
    </source>
</evidence>
<sequence>MRTHRTLAAIGGLVAATAMLAGCTSGAGNGDANGDNGSTGETVNLQLATYLGPAAPPAVAIQWAADELKERSNGEINIEIFFAEALLKGPDVIPGVAQNRADMGVATMSYNPGELPLTQAISVPFQNSDPAALTAAIDELFENNEDFKAEWERTQTKQLSFIGGPTGIVSSDEEIPGVDWFKGKNIRATSYTANALQAVGANPVGITLGEIYEGMERGTIDGYASMLMDTVTSASLQEVSPFVVDTGIGTYAGNVVVINPTVWDGLSDEHKALFEEVFSEFQDEYLSIFSGIEDETCDALIAEGGGTAIWPESETEKWKNAVGDSVLNDWKQKSAAAGVGADAVDAFWDQYQDALEANQSADSKNGMERCAER</sequence>
<dbReference type="InterPro" id="IPR038404">
    <property type="entry name" value="TRAP_DctP_sf"/>
</dbReference>
<dbReference type="Pfam" id="PF03480">
    <property type="entry name" value="DctP"/>
    <property type="match status" value="1"/>
</dbReference>
<keyword evidence="1 2" id="KW-0732">Signal</keyword>
<dbReference type="NCBIfam" id="NF037995">
    <property type="entry name" value="TRAP_S1"/>
    <property type="match status" value="1"/>
</dbReference>
<dbReference type="AlphaFoldDB" id="A0AAW6T721"/>
<dbReference type="RefSeq" id="WP_281489412.1">
    <property type="nucleotide sequence ID" value="NZ_JASATX010000006.1"/>
</dbReference>
<dbReference type="InterPro" id="IPR018389">
    <property type="entry name" value="DctP_fam"/>
</dbReference>
<evidence type="ECO:0000313" key="3">
    <source>
        <dbReference type="EMBL" id="MDI2099620.1"/>
    </source>
</evidence>
<accession>A0AAW6T721</accession>
<keyword evidence="4" id="KW-1185">Reference proteome</keyword>
<gene>
    <name evidence="3" type="primary">dctP</name>
    <name evidence="3" type="ORF">QF206_11660</name>
</gene>
<dbReference type="PROSITE" id="PS51257">
    <property type="entry name" value="PROKAR_LIPOPROTEIN"/>
    <property type="match status" value="1"/>
</dbReference>
<evidence type="ECO:0000256" key="2">
    <source>
        <dbReference type="SAM" id="SignalP"/>
    </source>
</evidence>
<feature type="chain" id="PRO_5043981077" evidence="2">
    <location>
        <begin position="28"/>
        <end position="373"/>
    </location>
</feature>
<evidence type="ECO:0000256" key="1">
    <source>
        <dbReference type="ARBA" id="ARBA00022729"/>
    </source>
</evidence>
<dbReference type="PANTHER" id="PTHR33376">
    <property type="match status" value="1"/>
</dbReference>
<reference evidence="3 4" key="1">
    <citation type="submission" date="2023-04" db="EMBL/GenBank/DDBJ databases">
        <title>Klugiella caeni sp. nov. isolated from the sludge of biochemical tank.</title>
        <authorList>
            <person name="Geng K."/>
        </authorList>
    </citation>
    <scope>NUCLEOTIDE SEQUENCE [LARGE SCALE GENOMIC DNA]</scope>
    <source>
        <strain evidence="3 4">YN-L-19</strain>
    </source>
</reference>
<dbReference type="EMBL" id="JASATX010000006">
    <property type="protein sequence ID" value="MDI2099620.1"/>
    <property type="molecule type" value="Genomic_DNA"/>
</dbReference>
<name>A0AAW6T721_9MICO</name>